<dbReference type="Proteomes" id="UP000675881">
    <property type="component" value="Chromosome 14"/>
</dbReference>
<dbReference type="InterPro" id="IPR001254">
    <property type="entry name" value="Trypsin_dom"/>
</dbReference>
<dbReference type="PANTHER" id="PTHR24260">
    <property type="match status" value="1"/>
</dbReference>
<dbReference type="EMBL" id="HG994593">
    <property type="protein sequence ID" value="CAF2853271.1"/>
    <property type="molecule type" value="Genomic_DNA"/>
</dbReference>
<organism evidence="1 2">
    <name type="scientific">Lepeophtheirus salmonis</name>
    <name type="common">Salmon louse</name>
    <name type="synonym">Caligus salmonis</name>
    <dbReference type="NCBI Taxonomy" id="72036"/>
    <lineage>
        <taxon>Eukaryota</taxon>
        <taxon>Metazoa</taxon>
        <taxon>Ecdysozoa</taxon>
        <taxon>Arthropoda</taxon>
        <taxon>Crustacea</taxon>
        <taxon>Multicrustacea</taxon>
        <taxon>Hexanauplia</taxon>
        <taxon>Copepoda</taxon>
        <taxon>Siphonostomatoida</taxon>
        <taxon>Caligidae</taxon>
        <taxon>Lepeophtheirus</taxon>
    </lineage>
</organism>
<dbReference type="PRINTS" id="PR00722">
    <property type="entry name" value="CHYMOTRYPSIN"/>
</dbReference>
<dbReference type="InterPro" id="IPR051333">
    <property type="entry name" value="CLIP_Serine_Protease"/>
</dbReference>
<accession>A0A7R8H401</accession>
<proteinExistence type="predicted"/>
<dbReference type="AlphaFoldDB" id="A0A7R8H401"/>
<name>A0A7R8H401_LEPSM</name>
<dbReference type="SMART" id="SM00020">
    <property type="entry name" value="Tryp_SPc"/>
    <property type="match status" value="1"/>
</dbReference>
<dbReference type="PROSITE" id="PS50240">
    <property type="entry name" value="TRYPSIN_DOM"/>
    <property type="match status" value="1"/>
</dbReference>
<dbReference type="GO" id="GO:0006508">
    <property type="term" value="P:proteolysis"/>
    <property type="evidence" value="ECO:0007669"/>
    <property type="project" value="InterPro"/>
</dbReference>
<protein>
    <submittedName>
        <fullName evidence="1">(salmon louse) hypothetical protein</fullName>
    </submittedName>
</protein>
<dbReference type="Gene3D" id="2.40.10.10">
    <property type="entry name" value="Trypsin-like serine proteases"/>
    <property type="match status" value="2"/>
</dbReference>
<keyword evidence="2" id="KW-1185">Reference proteome</keyword>
<reference evidence="1" key="1">
    <citation type="submission" date="2021-02" db="EMBL/GenBank/DDBJ databases">
        <authorList>
            <person name="Bekaert M."/>
        </authorList>
    </citation>
    <scope>NUCLEOTIDE SEQUENCE</scope>
    <source>
        <strain evidence="1">IoA-00</strain>
    </source>
</reference>
<dbReference type="OrthoDB" id="6147874at2759"/>
<dbReference type="InterPro" id="IPR001314">
    <property type="entry name" value="Peptidase_S1A"/>
</dbReference>
<sequence length="315" mass="35543">MASNEDKDDATPKVHYDNTAKGIVIFWLLVVAACIGAFAYFLLDSIINKVDKNLVTQLNCSCGLMNGELYPDKTYPNQFPWQVGFLQTINQRIMCGGALLSDLFVITSASCMKTPLLQSDSEREYYFKIVLGEHNVGDKGKTQWFWGRKIIVYPDYNNLTGENDLAILVLSQNATMNEMVSNLCLPERFREPFMPLPQSGITAGWATLKHKPNEVLTLHHEELEISQDCLSGSERMNHSTKICGRSSYKDCRGDLGGPLFGKIEDEDHYTLFGIASQVDDNCEYITFSSITQDFLKWSRMVLLGTSLCPREEDDQ</sequence>
<dbReference type="PROSITE" id="PS51257">
    <property type="entry name" value="PROKAR_LIPOPROTEIN"/>
    <property type="match status" value="1"/>
</dbReference>
<dbReference type="InterPro" id="IPR009003">
    <property type="entry name" value="Peptidase_S1_PA"/>
</dbReference>
<gene>
    <name evidence="1" type="ORF">LSAA_5708</name>
</gene>
<dbReference type="InterPro" id="IPR043504">
    <property type="entry name" value="Peptidase_S1_PA_chymotrypsin"/>
</dbReference>
<evidence type="ECO:0000313" key="1">
    <source>
        <dbReference type="EMBL" id="CAF2853271.1"/>
    </source>
</evidence>
<dbReference type="PANTHER" id="PTHR24260:SF145">
    <property type="entry name" value="FI17609P1-RELATED"/>
    <property type="match status" value="1"/>
</dbReference>
<dbReference type="GO" id="GO:0004252">
    <property type="term" value="F:serine-type endopeptidase activity"/>
    <property type="evidence" value="ECO:0007669"/>
    <property type="project" value="InterPro"/>
</dbReference>
<evidence type="ECO:0000313" key="2">
    <source>
        <dbReference type="Proteomes" id="UP000675881"/>
    </source>
</evidence>
<dbReference type="Pfam" id="PF00089">
    <property type="entry name" value="Trypsin"/>
    <property type="match status" value="1"/>
</dbReference>
<dbReference type="SUPFAM" id="SSF50494">
    <property type="entry name" value="Trypsin-like serine proteases"/>
    <property type="match status" value="1"/>
</dbReference>